<feature type="compositionally biased region" description="Basic and acidic residues" evidence="1">
    <location>
        <begin position="218"/>
        <end position="228"/>
    </location>
</feature>
<dbReference type="Proteomes" id="UP001168877">
    <property type="component" value="Unassembled WGS sequence"/>
</dbReference>
<feature type="compositionally biased region" description="Basic residues" evidence="1">
    <location>
        <begin position="231"/>
        <end position="241"/>
    </location>
</feature>
<dbReference type="Pfam" id="PF15370">
    <property type="entry name" value="NOPCHAP1"/>
    <property type="match status" value="1"/>
</dbReference>
<dbReference type="EMBL" id="JAUESC010000384">
    <property type="protein sequence ID" value="KAK0580295.1"/>
    <property type="molecule type" value="Genomic_DNA"/>
</dbReference>
<protein>
    <submittedName>
        <fullName evidence="2">Uncharacterized protein</fullName>
    </submittedName>
</protein>
<sequence>MQGFAEVLAPQIGGTMKIELSDFCTNKMVQMVNSLKVCSLFFSGTERKKEMEHTSKDLLHLEHKNSSTSSIESALLVCNKKDLPSQSKKPNPDKKPICNPVARSQVLDKVKGFLGVISEANKKLRFDAKGNAQDYDIEVLNGDESEVIEMDIMLGVADLHTPEAVIAAESAIAGNQPVIPLAASCSETESNNSSDDDTDGDEDSDNEDNKTDFPMNVKRSETSKDDSGSKAAKKKQSKKRPKIVELS</sequence>
<dbReference type="GO" id="GO:0000492">
    <property type="term" value="P:box C/D snoRNP assembly"/>
    <property type="evidence" value="ECO:0007669"/>
    <property type="project" value="InterPro"/>
</dbReference>
<evidence type="ECO:0000313" key="3">
    <source>
        <dbReference type="Proteomes" id="UP001168877"/>
    </source>
</evidence>
<feature type="region of interest" description="Disordered" evidence="1">
    <location>
        <begin position="185"/>
        <end position="247"/>
    </location>
</feature>
<gene>
    <name evidence="2" type="ORF">LWI29_000426</name>
</gene>
<feature type="compositionally biased region" description="Acidic residues" evidence="1">
    <location>
        <begin position="194"/>
        <end position="206"/>
    </location>
</feature>
<evidence type="ECO:0000256" key="1">
    <source>
        <dbReference type="SAM" id="MobiDB-lite"/>
    </source>
</evidence>
<dbReference type="AlphaFoldDB" id="A0AA39RUF8"/>
<name>A0AA39RUF8_ACESA</name>
<dbReference type="GO" id="GO:0062064">
    <property type="term" value="F:box C/D methylation guide snoRNP complex binding"/>
    <property type="evidence" value="ECO:0007669"/>
    <property type="project" value="TreeGrafter"/>
</dbReference>
<accession>A0AA39RUF8</accession>
<comment type="caution">
    <text evidence="2">The sequence shown here is derived from an EMBL/GenBank/DDBJ whole genome shotgun (WGS) entry which is preliminary data.</text>
</comment>
<reference evidence="2" key="2">
    <citation type="submission" date="2023-06" db="EMBL/GenBank/DDBJ databases">
        <authorList>
            <person name="Swenson N.G."/>
            <person name="Wegrzyn J.L."/>
            <person name="Mcevoy S.L."/>
        </authorList>
    </citation>
    <scope>NUCLEOTIDE SEQUENCE</scope>
    <source>
        <strain evidence="2">NS2018</strain>
        <tissue evidence="2">Leaf</tissue>
    </source>
</reference>
<dbReference type="PANTHER" id="PTHR28674:SF1">
    <property type="entry name" value="NOP PROTEIN CHAPERONE 1"/>
    <property type="match status" value="1"/>
</dbReference>
<keyword evidence="3" id="KW-1185">Reference proteome</keyword>
<proteinExistence type="predicted"/>
<evidence type="ECO:0000313" key="2">
    <source>
        <dbReference type="EMBL" id="KAK0580295.1"/>
    </source>
</evidence>
<organism evidence="2 3">
    <name type="scientific">Acer saccharum</name>
    <name type="common">Sugar maple</name>
    <dbReference type="NCBI Taxonomy" id="4024"/>
    <lineage>
        <taxon>Eukaryota</taxon>
        <taxon>Viridiplantae</taxon>
        <taxon>Streptophyta</taxon>
        <taxon>Embryophyta</taxon>
        <taxon>Tracheophyta</taxon>
        <taxon>Spermatophyta</taxon>
        <taxon>Magnoliopsida</taxon>
        <taxon>eudicotyledons</taxon>
        <taxon>Gunneridae</taxon>
        <taxon>Pentapetalae</taxon>
        <taxon>rosids</taxon>
        <taxon>malvids</taxon>
        <taxon>Sapindales</taxon>
        <taxon>Sapindaceae</taxon>
        <taxon>Hippocastanoideae</taxon>
        <taxon>Acereae</taxon>
        <taxon>Acer</taxon>
    </lineage>
</organism>
<dbReference type="PANTHER" id="PTHR28674">
    <property type="entry name" value="SIMILAR TO DNA SEGMENT, CHR 10, WAYNE STATE UNIVERSITY 102,-EXPRESSED"/>
    <property type="match status" value="1"/>
</dbReference>
<reference evidence="2" key="1">
    <citation type="journal article" date="2022" name="Plant J.">
        <title>Strategies of tolerance reflected in two North American maple genomes.</title>
        <authorList>
            <person name="McEvoy S.L."/>
            <person name="Sezen U.U."/>
            <person name="Trouern-Trend A."/>
            <person name="McMahon S.M."/>
            <person name="Schaberg P.G."/>
            <person name="Yang J."/>
            <person name="Wegrzyn J.L."/>
            <person name="Swenson N.G."/>
        </authorList>
    </citation>
    <scope>NUCLEOTIDE SEQUENCE</scope>
    <source>
        <strain evidence="2">NS2018</strain>
    </source>
</reference>
<dbReference type="InterPro" id="IPR027921">
    <property type="entry name" value="NOPCHAP1"/>
</dbReference>